<dbReference type="Pfam" id="PF22478">
    <property type="entry name" value="DUF6982"/>
    <property type="match status" value="1"/>
</dbReference>
<sequence>MLKKKAVVKYQNGDIIKGWVEEFKPERESFSLFPLIEYSEEERIEIKFFSLKAVFFVKDFIGDKDYKKVRTFNVDLKITPSQRKLIINFLDGEHLYGTSHSYGRYKIGFFVYPVDSKDNSERIFVVHKAIASVRLMKIEI</sequence>
<protein>
    <submittedName>
        <fullName evidence="1">Uncharacterized protein</fullName>
    </submittedName>
</protein>
<dbReference type="AlphaFoldDB" id="X0RPU3"/>
<reference evidence="1" key="1">
    <citation type="journal article" date="2014" name="Front. Microbiol.">
        <title>High frequency of phylogenetically diverse reductive dehalogenase-homologous genes in deep subseafloor sedimentary metagenomes.</title>
        <authorList>
            <person name="Kawai M."/>
            <person name="Futagami T."/>
            <person name="Toyoda A."/>
            <person name="Takaki Y."/>
            <person name="Nishi S."/>
            <person name="Hori S."/>
            <person name="Arai W."/>
            <person name="Tsubouchi T."/>
            <person name="Morono Y."/>
            <person name="Uchiyama I."/>
            <person name="Ito T."/>
            <person name="Fujiyama A."/>
            <person name="Inagaki F."/>
            <person name="Takami H."/>
        </authorList>
    </citation>
    <scope>NUCLEOTIDE SEQUENCE</scope>
    <source>
        <strain evidence="1">Expedition CK06-06</strain>
    </source>
</reference>
<name>X0RPU3_9ZZZZ</name>
<gene>
    <name evidence="1" type="ORF">S01H1_02725</name>
</gene>
<dbReference type="EMBL" id="BARS01001363">
    <property type="protein sequence ID" value="GAF70808.1"/>
    <property type="molecule type" value="Genomic_DNA"/>
</dbReference>
<evidence type="ECO:0000313" key="1">
    <source>
        <dbReference type="EMBL" id="GAF70808.1"/>
    </source>
</evidence>
<comment type="caution">
    <text evidence="1">The sequence shown here is derived from an EMBL/GenBank/DDBJ whole genome shotgun (WGS) entry which is preliminary data.</text>
</comment>
<organism evidence="1">
    <name type="scientific">marine sediment metagenome</name>
    <dbReference type="NCBI Taxonomy" id="412755"/>
    <lineage>
        <taxon>unclassified sequences</taxon>
        <taxon>metagenomes</taxon>
        <taxon>ecological metagenomes</taxon>
    </lineage>
</organism>
<dbReference type="InterPro" id="IPR054251">
    <property type="entry name" value="DUF6982"/>
</dbReference>
<proteinExistence type="predicted"/>
<accession>X0RPU3</accession>